<dbReference type="EMBL" id="LGYO01000010">
    <property type="protein sequence ID" value="KNZ42720.1"/>
    <property type="molecule type" value="Genomic_DNA"/>
</dbReference>
<dbReference type="OrthoDB" id="5881184at2"/>
<dbReference type="PIRSF" id="PIRSF018637">
    <property type="entry name" value="TrmK"/>
    <property type="match status" value="1"/>
</dbReference>
<dbReference type="Gene3D" id="3.40.50.150">
    <property type="entry name" value="Vaccinia Virus protein VP39"/>
    <property type="match status" value="1"/>
</dbReference>
<dbReference type="Proteomes" id="UP000036873">
    <property type="component" value="Unassembled WGS sequence"/>
</dbReference>
<reference evidence="2" key="1">
    <citation type="submission" date="2015-07" db="EMBL/GenBank/DDBJ databases">
        <title>Draft genome sequence of Acetobacterium bakii DSM 8293, a potential psychrophilic chemical producer through syngas fermentation.</title>
        <authorList>
            <person name="Song Y."/>
            <person name="Hwang S."/>
            <person name="Cho B.-K."/>
        </authorList>
    </citation>
    <scope>NUCLEOTIDE SEQUENCE [LARGE SCALE GENOMIC DNA]</scope>
    <source>
        <strain evidence="2">DSM 8239</strain>
    </source>
</reference>
<protein>
    <recommendedName>
        <fullName evidence="3">SAM-dependent methyltransferase</fullName>
    </recommendedName>
</protein>
<comment type="caution">
    <text evidence="1">The sequence shown here is derived from an EMBL/GenBank/DDBJ whole genome shotgun (WGS) entry which is preliminary data.</text>
</comment>
<dbReference type="STRING" id="52689.AKG39_04950"/>
<dbReference type="SUPFAM" id="SSF53335">
    <property type="entry name" value="S-adenosyl-L-methionine-dependent methyltransferases"/>
    <property type="match status" value="1"/>
</dbReference>
<evidence type="ECO:0000313" key="2">
    <source>
        <dbReference type="Proteomes" id="UP000036873"/>
    </source>
</evidence>
<dbReference type="PANTHER" id="PTHR38451:SF1">
    <property type="entry name" value="TRNA (ADENINE(22)-N(1))-METHYLTRANSFERASE"/>
    <property type="match status" value="1"/>
</dbReference>
<dbReference type="GO" id="GO:0160105">
    <property type="term" value="F:tRNA (adenine(22)-N1)-methyltransferase activity"/>
    <property type="evidence" value="ECO:0007669"/>
    <property type="project" value="InterPro"/>
</dbReference>
<dbReference type="PANTHER" id="PTHR38451">
    <property type="entry name" value="TRNA (ADENINE(22)-N(1))-METHYLTRANSFERASE"/>
    <property type="match status" value="1"/>
</dbReference>
<dbReference type="PATRIC" id="fig|52689.4.peg.69"/>
<keyword evidence="2" id="KW-1185">Reference proteome</keyword>
<proteinExistence type="predicted"/>
<dbReference type="InterPro" id="IPR006901">
    <property type="entry name" value="TrmK"/>
</dbReference>
<dbReference type="AlphaFoldDB" id="A0A0L6U4I3"/>
<organism evidence="1 2">
    <name type="scientific">Acetobacterium bakii</name>
    <dbReference type="NCBI Taxonomy" id="52689"/>
    <lineage>
        <taxon>Bacteria</taxon>
        <taxon>Bacillati</taxon>
        <taxon>Bacillota</taxon>
        <taxon>Clostridia</taxon>
        <taxon>Eubacteriales</taxon>
        <taxon>Eubacteriaceae</taxon>
        <taxon>Acetobacterium</taxon>
    </lineage>
</organism>
<dbReference type="Pfam" id="PF12847">
    <property type="entry name" value="Methyltransf_18"/>
    <property type="match status" value="1"/>
</dbReference>
<accession>A0A0L6U4I3</accession>
<dbReference type="InterPro" id="IPR029063">
    <property type="entry name" value="SAM-dependent_MTases_sf"/>
</dbReference>
<name>A0A0L6U4I3_9FIRM</name>
<evidence type="ECO:0008006" key="3">
    <source>
        <dbReference type="Google" id="ProtNLM"/>
    </source>
</evidence>
<sequence length="229" mass="25618">MELNPRLRVIAGCVTDVKTMADIGTDHGYLPVALIEKGKLVSAIACDVNEKPLEKAKKIIEDYGFDSSIETRLGSGLSVLKPEEAEAIVIAGMGGLLIRDLLEAEPEVAAAAKKLVLQPMNNQAVVRRYLETNGFKIIHEDLAREGDRIYEIIVAQKGVMIVEDHLDYELGYRATQTKHPLLEAHINRKIRFEEKILDHTRGKTTAIARKQFTESQAYIKRLNEVKKCL</sequence>
<gene>
    <name evidence="1" type="ORF">AKG39_04950</name>
</gene>
<evidence type="ECO:0000313" key="1">
    <source>
        <dbReference type="EMBL" id="KNZ42720.1"/>
    </source>
</evidence>